<gene>
    <name evidence="4" type="ORF">E5676_scaffold165G00490</name>
</gene>
<dbReference type="EMBL" id="SSTD01002069">
    <property type="protein sequence ID" value="TYK28678.1"/>
    <property type="molecule type" value="Genomic_DNA"/>
</dbReference>
<protein>
    <submittedName>
        <fullName evidence="4">MACPF domain-containing protein NSL1-like</fullName>
    </submittedName>
</protein>
<dbReference type="Proteomes" id="UP000321947">
    <property type="component" value="Unassembled WGS sequence"/>
</dbReference>
<evidence type="ECO:0000313" key="4">
    <source>
        <dbReference type="EMBL" id="TYK28678.1"/>
    </source>
</evidence>
<dbReference type="Pfam" id="PF01823">
    <property type="entry name" value="MACPF"/>
    <property type="match status" value="1"/>
</dbReference>
<organism evidence="4 5">
    <name type="scientific">Cucumis melo var. makuwa</name>
    <name type="common">Oriental melon</name>
    <dbReference type="NCBI Taxonomy" id="1194695"/>
    <lineage>
        <taxon>Eukaryota</taxon>
        <taxon>Viridiplantae</taxon>
        <taxon>Streptophyta</taxon>
        <taxon>Embryophyta</taxon>
        <taxon>Tracheophyta</taxon>
        <taxon>Spermatophyta</taxon>
        <taxon>Magnoliopsida</taxon>
        <taxon>eudicotyledons</taxon>
        <taxon>Gunneridae</taxon>
        <taxon>Pentapetalae</taxon>
        <taxon>rosids</taxon>
        <taxon>fabids</taxon>
        <taxon>Cucurbitales</taxon>
        <taxon>Cucurbitaceae</taxon>
        <taxon>Benincaseae</taxon>
        <taxon>Cucumis</taxon>
    </lineage>
</organism>
<keyword evidence="2" id="KW-0472">Membrane</keyword>
<name>A0A5D3DYZ9_CUCMM</name>
<evidence type="ECO:0000256" key="1">
    <source>
        <dbReference type="SAM" id="Coils"/>
    </source>
</evidence>
<dbReference type="GO" id="GO:0005886">
    <property type="term" value="C:plasma membrane"/>
    <property type="evidence" value="ECO:0007669"/>
    <property type="project" value="TreeGrafter"/>
</dbReference>
<sequence length="314" mass="35187">MEGFDIDFTRSRDLVLPVGVVVPNVPTSINCDKGERTRFRSDVISFNQFLLAYPFSCFFFFSFVGFIERTGFIEKYGTHVVVGVKMGGKDVIFMRQLRESKVEQTDVQKKLKKLADDKFSEDANGGFTSNYVAAKIKDEYSLPWELRNAFAASIKPPVINHSKGDELTAIYIRRGGVDVGQSHNQWLSTISQSPKVISMSFVPITSLMNGIRGNGFLSHAVDSNNRPVTGVRLSSWDPAALAEKVQFGGTTDEKSSLGNNQRMQESISILHKKEKALQEENRQLANKVKENEKALVERGQYNSFAMSLIHLQCL</sequence>
<dbReference type="GO" id="GO:2000031">
    <property type="term" value="P:regulation of salicylic acid mediated signaling pathway"/>
    <property type="evidence" value="ECO:0007669"/>
    <property type="project" value="InterPro"/>
</dbReference>
<feature type="coiled-coil region" evidence="1">
    <location>
        <begin position="260"/>
        <end position="297"/>
    </location>
</feature>
<proteinExistence type="predicted"/>
<evidence type="ECO:0000256" key="2">
    <source>
        <dbReference type="SAM" id="Phobius"/>
    </source>
</evidence>
<evidence type="ECO:0000313" key="5">
    <source>
        <dbReference type="Proteomes" id="UP000321947"/>
    </source>
</evidence>
<dbReference type="InterPro" id="IPR044663">
    <property type="entry name" value="CAD1/NSL1-like"/>
</dbReference>
<feature type="transmembrane region" description="Helical" evidence="2">
    <location>
        <begin position="49"/>
        <end position="67"/>
    </location>
</feature>
<feature type="domain" description="MACPF" evidence="3">
    <location>
        <begin position="1"/>
        <end position="240"/>
    </location>
</feature>
<dbReference type="PANTHER" id="PTHR33199:SF8">
    <property type="entry name" value="MACPF DOMAIN-CONTAINING PROTEIN NSL1"/>
    <property type="match status" value="1"/>
</dbReference>
<reference evidence="4 5" key="1">
    <citation type="submission" date="2019-08" db="EMBL/GenBank/DDBJ databases">
        <title>Draft genome sequences of two oriental melons (Cucumis melo L. var makuwa).</title>
        <authorList>
            <person name="Kwon S.-Y."/>
        </authorList>
    </citation>
    <scope>NUCLEOTIDE SEQUENCE [LARGE SCALE GENOMIC DNA]</scope>
    <source>
        <strain evidence="5">cv. Chang Bougi</strain>
        <tissue evidence="4">Leaf</tissue>
    </source>
</reference>
<evidence type="ECO:0000259" key="3">
    <source>
        <dbReference type="PROSITE" id="PS51412"/>
    </source>
</evidence>
<keyword evidence="2" id="KW-0812">Transmembrane</keyword>
<comment type="caution">
    <text evidence="4">The sequence shown here is derived from an EMBL/GenBank/DDBJ whole genome shotgun (WGS) entry which is preliminary data.</text>
</comment>
<dbReference type="GO" id="GO:0009626">
    <property type="term" value="P:plant-type hypersensitive response"/>
    <property type="evidence" value="ECO:0007669"/>
    <property type="project" value="TreeGrafter"/>
</dbReference>
<accession>A0A5D3DYZ9</accession>
<keyword evidence="2" id="KW-1133">Transmembrane helix</keyword>
<dbReference type="InterPro" id="IPR020864">
    <property type="entry name" value="MACPF"/>
</dbReference>
<dbReference type="PROSITE" id="PS51412">
    <property type="entry name" value="MACPF_2"/>
    <property type="match status" value="1"/>
</dbReference>
<dbReference type="AlphaFoldDB" id="A0A5D3DYZ9"/>
<keyword evidence="1" id="KW-0175">Coiled coil</keyword>
<dbReference type="PANTHER" id="PTHR33199">
    <property type="entry name" value="MACPF DOMAIN-CONTAINING PROTEIN CAD1"/>
    <property type="match status" value="1"/>
</dbReference>